<comment type="caution">
    <text evidence="6">The sequence shown here is derived from an EMBL/GenBank/DDBJ whole genome shotgun (WGS) entry which is preliminary data.</text>
</comment>
<dbReference type="GO" id="GO:0051539">
    <property type="term" value="F:4 iron, 4 sulfur cluster binding"/>
    <property type="evidence" value="ECO:0007669"/>
    <property type="project" value="UniProtKB-KW"/>
</dbReference>
<dbReference type="GO" id="GO:0016020">
    <property type="term" value="C:membrane"/>
    <property type="evidence" value="ECO:0007669"/>
    <property type="project" value="InterPro"/>
</dbReference>
<sequence length="200" mass="23307">MRKPKLRELKEAIRALLRGPYTVKFPKEPAKVFPNYRGRIVFNKEKCVGCGACVEVCPSKARAIEDDKERRIRKIIHYQEKCIYCGQCVRYCITQEGIKHTPDFELSSLTKEGYENYIEKELVLCELCGEVIGCQDHLLWLSRRLGESAYQNPTIFLVHQKKLGLARGNPPEDLPYRSGHLRILCPDCRRKVYLQEIWGY</sequence>
<dbReference type="GO" id="GO:0046872">
    <property type="term" value="F:metal ion binding"/>
    <property type="evidence" value="ECO:0007669"/>
    <property type="project" value="UniProtKB-KW"/>
</dbReference>
<evidence type="ECO:0000259" key="5">
    <source>
        <dbReference type="PROSITE" id="PS51379"/>
    </source>
</evidence>
<dbReference type="PANTHER" id="PTHR10849">
    <property type="entry name" value="NADH DEHYDROGENASE UBIQUINONE IRON-SULFUR PROTEIN 8, MITOCHONDRIAL"/>
    <property type="match status" value="1"/>
</dbReference>
<dbReference type="InterPro" id="IPR017900">
    <property type="entry name" value="4Fe4S_Fe_S_CS"/>
</dbReference>
<evidence type="ECO:0000256" key="1">
    <source>
        <dbReference type="ARBA" id="ARBA00022485"/>
    </source>
</evidence>
<dbReference type="AlphaFoldDB" id="A0A7C3UQG8"/>
<protein>
    <submittedName>
        <fullName evidence="6">4Fe-4S dicluster domain-containing protein</fullName>
    </submittedName>
</protein>
<organism evidence="6">
    <name type="scientific">candidate division WOR-3 bacterium</name>
    <dbReference type="NCBI Taxonomy" id="2052148"/>
    <lineage>
        <taxon>Bacteria</taxon>
        <taxon>Bacteria division WOR-3</taxon>
    </lineage>
</organism>
<accession>A0A7C3UQG8</accession>
<name>A0A7C3UQG8_UNCW3</name>
<dbReference type="InterPro" id="IPR010226">
    <property type="entry name" value="NADH_quinone_OxRdtase_chainI"/>
</dbReference>
<feature type="domain" description="4Fe-4S ferredoxin-type" evidence="5">
    <location>
        <begin position="38"/>
        <end position="67"/>
    </location>
</feature>
<keyword evidence="2" id="KW-0479">Metal-binding</keyword>
<dbReference type="Pfam" id="PF12838">
    <property type="entry name" value="Fer4_7"/>
    <property type="match status" value="1"/>
</dbReference>
<evidence type="ECO:0000313" key="6">
    <source>
        <dbReference type="EMBL" id="HGE98708.1"/>
    </source>
</evidence>
<gene>
    <name evidence="6" type="ORF">ENX07_01345</name>
</gene>
<dbReference type="PROSITE" id="PS00198">
    <property type="entry name" value="4FE4S_FER_1"/>
    <property type="match status" value="1"/>
</dbReference>
<dbReference type="EMBL" id="DTMQ01000009">
    <property type="protein sequence ID" value="HGE98708.1"/>
    <property type="molecule type" value="Genomic_DNA"/>
</dbReference>
<keyword evidence="3" id="KW-0408">Iron</keyword>
<keyword evidence="1" id="KW-0004">4Fe-4S</keyword>
<dbReference type="GO" id="GO:0016651">
    <property type="term" value="F:oxidoreductase activity, acting on NAD(P)H"/>
    <property type="evidence" value="ECO:0007669"/>
    <property type="project" value="InterPro"/>
</dbReference>
<dbReference type="SUPFAM" id="SSF54862">
    <property type="entry name" value="4Fe-4S ferredoxins"/>
    <property type="match status" value="1"/>
</dbReference>
<keyword evidence="4" id="KW-0411">Iron-sulfur</keyword>
<evidence type="ECO:0000256" key="3">
    <source>
        <dbReference type="ARBA" id="ARBA00023004"/>
    </source>
</evidence>
<dbReference type="Gene3D" id="3.30.70.3270">
    <property type="match status" value="1"/>
</dbReference>
<dbReference type="PROSITE" id="PS51379">
    <property type="entry name" value="4FE4S_FER_2"/>
    <property type="match status" value="2"/>
</dbReference>
<dbReference type="InterPro" id="IPR017896">
    <property type="entry name" value="4Fe4S_Fe-S-bd"/>
</dbReference>
<evidence type="ECO:0000256" key="4">
    <source>
        <dbReference type="ARBA" id="ARBA00023014"/>
    </source>
</evidence>
<reference evidence="6" key="1">
    <citation type="journal article" date="2020" name="mSystems">
        <title>Genome- and Community-Level Interaction Insights into Carbon Utilization and Element Cycling Functions of Hydrothermarchaeota in Hydrothermal Sediment.</title>
        <authorList>
            <person name="Zhou Z."/>
            <person name="Liu Y."/>
            <person name="Xu W."/>
            <person name="Pan J."/>
            <person name="Luo Z.H."/>
            <person name="Li M."/>
        </authorList>
    </citation>
    <scope>NUCLEOTIDE SEQUENCE [LARGE SCALE GENOMIC DNA]</scope>
    <source>
        <strain evidence="6">SpSt-906</strain>
    </source>
</reference>
<evidence type="ECO:0000256" key="2">
    <source>
        <dbReference type="ARBA" id="ARBA00022723"/>
    </source>
</evidence>
<feature type="domain" description="4Fe-4S ferredoxin-type" evidence="5">
    <location>
        <begin position="73"/>
        <end position="103"/>
    </location>
</feature>
<proteinExistence type="predicted"/>